<dbReference type="GO" id="GO:0015280">
    <property type="term" value="F:ligand-gated sodium channel activity"/>
    <property type="evidence" value="ECO:0007669"/>
    <property type="project" value="TreeGrafter"/>
</dbReference>
<keyword evidence="11 13" id="KW-0739">Sodium transport</keyword>
<evidence type="ECO:0000256" key="6">
    <source>
        <dbReference type="ARBA" id="ARBA00022989"/>
    </source>
</evidence>
<keyword evidence="6 15" id="KW-1133">Transmembrane helix</keyword>
<evidence type="ECO:0000256" key="2">
    <source>
        <dbReference type="ARBA" id="ARBA00007193"/>
    </source>
</evidence>
<dbReference type="InterPro" id="IPR001873">
    <property type="entry name" value="ENaC"/>
</dbReference>
<keyword evidence="8 13" id="KW-0406">Ion transport</keyword>
<dbReference type="Pfam" id="PF00858">
    <property type="entry name" value="ASC"/>
    <property type="match status" value="1"/>
</dbReference>
<keyword evidence="9 15" id="KW-0472">Membrane</keyword>
<dbReference type="PANTHER" id="PTHR11690">
    <property type="entry name" value="AMILORIDE-SENSITIVE SODIUM CHANNEL-RELATED"/>
    <property type="match status" value="1"/>
</dbReference>
<dbReference type="PROSITE" id="PS01206">
    <property type="entry name" value="ASC"/>
    <property type="match status" value="1"/>
</dbReference>
<keyword evidence="16" id="KW-1185">Reference proteome</keyword>
<comment type="similarity">
    <text evidence="2 13">Belongs to the amiloride-sensitive sodium channel (TC 1.A.6) family.</text>
</comment>
<keyword evidence="5 13" id="KW-0812">Transmembrane</keyword>
<evidence type="ECO:0000313" key="17">
    <source>
        <dbReference type="WBParaSite" id="PSAMB.scaffold624size45368.g7803.t1"/>
    </source>
</evidence>
<evidence type="ECO:0000256" key="10">
    <source>
        <dbReference type="ARBA" id="ARBA00023180"/>
    </source>
</evidence>
<keyword evidence="4 13" id="KW-0894">Sodium channel</keyword>
<sequence>MLMRVYQQEYLPWTEGSGVVVAIHGQNENPFADVFGYFAPPGTAASLGVRFVQTSRLPKPYGECTLTQSGQAYYYNGTYLVEGCFRSCIQDKIIATCGCYDPAYAPPDDASIVSCSSYDIPTINTKIDCVNKLLNGDPSAGNSSNTAFNVINECVCPQPCEESAYSVTVSTALWPSDVYKPPECNDAELAAKYWPDGNCLDWYKDNTLLVEVYYERMNYQLLSESPAYTVVNMVSDVGGQLGLWIGASLISVIEFVTLLVLLCCYCATRVKANDFDDDEPKKQQPADVSDSDSDDDDVKRPNTATTSVAGSSLDGIYKHDTGTESVIPPKIKD</sequence>
<keyword evidence="7" id="KW-0915">Sodium</keyword>
<proteinExistence type="inferred from homology"/>
<evidence type="ECO:0000313" key="16">
    <source>
        <dbReference type="Proteomes" id="UP000887566"/>
    </source>
</evidence>
<name>A0A914X6Q7_9BILA</name>
<accession>A0A914X6Q7</accession>
<evidence type="ECO:0000256" key="9">
    <source>
        <dbReference type="ARBA" id="ARBA00023136"/>
    </source>
</evidence>
<evidence type="ECO:0000256" key="1">
    <source>
        <dbReference type="ARBA" id="ARBA00004141"/>
    </source>
</evidence>
<evidence type="ECO:0000256" key="11">
    <source>
        <dbReference type="ARBA" id="ARBA00023201"/>
    </source>
</evidence>
<evidence type="ECO:0000256" key="8">
    <source>
        <dbReference type="ARBA" id="ARBA00023065"/>
    </source>
</evidence>
<reference evidence="17" key="1">
    <citation type="submission" date="2022-11" db="UniProtKB">
        <authorList>
            <consortium name="WormBaseParasite"/>
        </authorList>
    </citation>
    <scope>IDENTIFICATION</scope>
</reference>
<comment type="subcellular location">
    <subcellularLocation>
        <location evidence="1">Membrane</location>
        <topology evidence="1">Multi-pass membrane protein</topology>
    </subcellularLocation>
</comment>
<keyword evidence="3 13" id="KW-0813">Transport</keyword>
<evidence type="ECO:0000256" key="5">
    <source>
        <dbReference type="ARBA" id="ARBA00022692"/>
    </source>
</evidence>
<evidence type="ECO:0000256" key="12">
    <source>
        <dbReference type="ARBA" id="ARBA00023303"/>
    </source>
</evidence>
<dbReference type="InterPro" id="IPR020903">
    <property type="entry name" value="ENaC_CS"/>
</dbReference>
<evidence type="ECO:0000256" key="15">
    <source>
        <dbReference type="SAM" id="Phobius"/>
    </source>
</evidence>
<evidence type="ECO:0000256" key="7">
    <source>
        <dbReference type="ARBA" id="ARBA00023053"/>
    </source>
</evidence>
<dbReference type="PANTHER" id="PTHR11690:SF153">
    <property type="entry name" value="AMILORIDE-SENSITIVE SODIUM CHANNEL"/>
    <property type="match status" value="1"/>
</dbReference>
<dbReference type="FunFam" id="1.10.287.770:FF:000001">
    <property type="entry name" value="Acid-sensing ion channel subunit 1"/>
    <property type="match status" value="1"/>
</dbReference>
<protein>
    <submittedName>
        <fullName evidence="17">Uncharacterized protein</fullName>
    </submittedName>
</protein>
<keyword evidence="12 13" id="KW-0407">Ion channel</keyword>
<feature type="transmembrane region" description="Helical" evidence="15">
    <location>
        <begin position="241"/>
        <end position="265"/>
    </location>
</feature>
<dbReference type="Gene3D" id="1.10.287.770">
    <property type="entry name" value="YojJ-like"/>
    <property type="match status" value="1"/>
</dbReference>
<evidence type="ECO:0000256" key="4">
    <source>
        <dbReference type="ARBA" id="ARBA00022461"/>
    </source>
</evidence>
<feature type="region of interest" description="Disordered" evidence="14">
    <location>
        <begin position="276"/>
        <end position="333"/>
    </location>
</feature>
<evidence type="ECO:0000256" key="14">
    <source>
        <dbReference type="SAM" id="MobiDB-lite"/>
    </source>
</evidence>
<keyword evidence="10" id="KW-0325">Glycoprotein</keyword>
<dbReference type="Proteomes" id="UP000887566">
    <property type="component" value="Unplaced"/>
</dbReference>
<evidence type="ECO:0000256" key="13">
    <source>
        <dbReference type="RuleBase" id="RU000679"/>
    </source>
</evidence>
<evidence type="ECO:0000256" key="3">
    <source>
        <dbReference type="ARBA" id="ARBA00022448"/>
    </source>
</evidence>
<organism evidence="16 17">
    <name type="scientific">Plectus sambesii</name>
    <dbReference type="NCBI Taxonomy" id="2011161"/>
    <lineage>
        <taxon>Eukaryota</taxon>
        <taxon>Metazoa</taxon>
        <taxon>Ecdysozoa</taxon>
        <taxon>Nematoda</taxon>
        <taxon>Chromadorea</taxon>
        <taxon>Plectida</taxon>
        <taxon>Plectina</taxon>
        <taxon>Plectoidea</taxon>
        <taxon>Plectidae</taxon>
        <taxon>Plectus</taxon>
    </lineage>
</organism>
<dbReference type="Gene3D" id="1.10.287.820">
    <property type="entry name" value="Acid-sensing ion channel domain"/>
    <property type="match status" value="1"/>
</dbReference>
<dbReference type="AlphaFoldDB" id="A0A914X6Q7"/>
<dbReference type="PRINTS" id="PR01078">
    <property type="entry name" value="AMINACHANNEL"/>
</dbReference>
<dbReference type="GO" id="GO:0005886">
    <property type="term" value="C:plasma membrane"/>
    <property type="evidence" value="ECO:0007669"/>
    <property type="project" value="TreeGrafter"/>
</dbReference>
<dbReference type="WBParaSite" id="PSAMB.scaffold624size45368.g7803.t1">
    <property type="protein sequence ID" value="PSAMB.scaffold624size45368.g7803.t1"/>
    <property type="gene ID" value="PSAMB.scaffold624size45368.g7803"/>
</dbReference>